<dbReference type="GO" id="GO:0016747">
    <property type="term" value="F:acyltransferase activity, transferring groups other than amino-acyl groups"/>
    <property type="evidence" value="ECO:0007669"/>
    <property type="project" value="InterPro"/>
</dbReference>
<dbReference type="InterPro" id="IPR000182">
    <property type="entry name" value="GNAT_dom"/>
</dbReference>
<evidence type="ECO:0000313" key="3">
    <source>
        <dbReference type="Proteomes" id="UP000466607"/>
    </source>
</evidence>
<dbReference type="Proteomes" id="UP000466607">
    <property type="component" value="Chromosome"/>
</dbReference>
<evidence type="ECO:0000259" key="1">
    <source>
        <dbReference type="PROSITE" id="PS51186"/>
    </source>
</evidence>
<dbReference type="AlphaFoldDB" id="A0AAD1IMQ2"/>
<sequence>MPRTFAWPIMVDWRGDRAPCRCRGIVAHVLDVSIAEPGELNDATLEIAEALVRSAFGDDFRTHDWLHGVPGVHVLVTENGELLAHAAVVARELRQGNRVFDTGYLEGVAVRGDQQGRGLGRLVMDHAESIIRTRHQIGALNAVDDAASFYAARGWHPWSGPTGGQSPAGIIDTYDAADRIFVLMPGSHPPLRATEPLICDWRIGDLW</sequence>
<organism evidence="2 3">
    <name type="scientific">Mycolicibacterium litorale</name>
    <dbReference type="NCBI Taxonomy" id="758802"/>
    <lineage>
        <taxon>Bacteria</taxon>
        <taxon>Bacillati</taxon>
        <taxon>Actinomycetota</taxon>
        <taxon>Actinomycetes</taxon>
        <taxon>Mycobacteriales</taxon>
        <taxon>Mycobacteriaceae</taxon>
        <taxon>Mycolicibacterium</taxon>
    </lineage>
</organism>
<dbReference type="Gene3D" id="3.40.630.30">
    <property type="match status" value="1"/>
</dbReference>
<evidence type="ECO:0000313" key="2">
    <source>
        <dbReference type="EMBL" id="BBY18707.1"/>
    </source>
</evidence>
<accession>A0AAD1IMQ2</accession>
<name>A0AAD1IMQ2_9MYCO</name>
<feature type="domain" description="N-acetyltransferase" evidence="1">
    <location>
        <begin position="30"/>
        <end position="177"/>
    </location>
</feature>
<protein>
    <submittedName>
        <fullName evidence="2">Aminoglycoside N-acetyltransferase AAC(2')-Ie</fullName>
    </submittedName>
</protein>
<dbReference type="InterPro" id="IPR016181">
    <property type="entry name" value="Acyl_CoA_acyltransferase"/>
</dbReference>
<gene>
    <name evidence="2" type="primary">aac_2</name>
    <name evidence="2" type="ORF">MLIT_42990</name>
</gene>
<keyword evidence="3" id="KW-1185">Reference proteome</keyword>
<dbReference type="Pfam" id="PF00583">
    <property type="entry name" value="Acetyltransf_1"/>
    <property type="match status" value="1"/>
</dbReference>
<dbReference type="SUPFAM" id="SSF55729">
    <property type="entry name" value="Acyl-CoA N-acyltransferases (Nat)"/>
    <property type="match status" value="1"/>
</dbReference>
<proteinExistence type="predicted"/>
<dbReference type="EMBL" id="AP022586">
    <property type="protein sequence ID" value="BBY18707.1"/>
    <property type="molecule type" value="Genomic_DNA"/>
</dbReference>
<reference evidence="2 3" key="1">
    <citation type="journal article" date="2019" name="Emerg. Microbes Infect.">
        <title>Comprehensive subspecies identification of 175 nontuberculous mycobacteria species based on 7547 genomic profiles.</title>
        <authorList>
            <person name="Matsumoto Y."/>
            <person name="Kinjo T."/>
            <person name="Motooka D."/>
            <person name="Nabeya D."/>
            <person name="Jung N."/>
            <person name="Uechi K."/>
            <person name="Horii T."/>
            <person name="Iida T."/>
            <person name="Fujita J."/>
            <person name="Nakamura S."/>
        </authorList>
    </citation>
    <scope>NUCLEOTIDE SEQUENCE [LARGE SCALE GENOMIC DNA]</scope>
    <source>
        <strain evidence="2 3">JCM 17423</strain>
    </source>
</reference>
<dbReference type="PROSITE" id="PS51186">
    <property type="entry name" value="GNAT"/>
    <property type="match status" value="1"/>
</dbReference>
<dbReference type="CDD" id="cd04301">
    <property type="entry name" value="NAT_SF"/>
    <property type="match status" value="1"/>
</dbReference>